<organism evidence="3 4">
    <name type="scientific">Streptomyces netropsis</name>
    <name type="common">Streptoverticillium netropsis</name>
    <dbReference type="NCBI Taxonomy" id="55404"/>
    <lineage>
        <taxon>Bacteria</taxon>
        <taxon>Bacillati</taxon>
        <taxon>Actinomycetota</taxon>
        <taxon>Actinomycetes</taxon>
        <taxon>Kitasatosporales</taxon>
        <taxon>Streptomycetaceae</taxon>
        <taxon>Streptomyces</taxon>
    </lineage>
</organism>
<dbReference type="HAMAP" id="MF_01940">
    <property type="entry name" value="RNA_CPDase"/>
    <property type="match status" value="1"/>
</dbReference>
<dbReference type="GO" id="GO:0008664">
    <property type="term" value="F:RNA 2',3'-cyclic 3'-phosphodiesterase activity"/>
    <property type="evidence" value="ECO:0007669"/>
    <property type="project" value="UniProtKB-EC"/>
</dbReference>
<dbReference type="InterPro" id="IPR004175">
    <property type="entry name" value="RNA_CPDase"/>
</dbReference>
<dbReference type="GO" id="GO:0004113">
    <property type="term" value="F:2',3'-cyclic-nucleotide 3'-phosphodiesterase activity"/>
    <property type="evidence" value="ECO:0007669"/>
    <property type="project" value="InterPro"/>
</dbReference>
<dbReference type="GO" id="GO:0016874">
    <property type="term" value="F:ligase activity"/>
    <property type="evidence" value="ECO:0007669"/>
    <property type="project" value="UniProtKB-KW"/>
</dbReference>
<dbReference type="EC" id="3.1.4.58" evidence="2"/>
<keyword evidence="3" id="KW-0436">Ligase</keyword>
<feature type="short sequence motif" description="HXTX 2" evidence="2">
    <location>
        <begin position="126"/>
        <end position="129"/>
    </location>
</feature>
<proteinExistence type="inferred from homology"/>
<dbReference type="Proteomes" id="UP000556436">
    <property type="component" value="Unassembled WGS sequence"/>
</dbReference>
<dbReference type="SUPFAM" id="SSF55144">
    <property type="entry name" value="LigT-like"/>
    <property type="match status" value="1"/>
</dbReference>
<reference evidence="3 4" key="1">
    <citation type="submission" date="2020-08" db="EMBL/GenBank/DDBJ databases">
        <title>Genomic Encyclopedia of Type Strains, Phase III (KMG-III): the genomes of soil and plant-associated and newly described type strains.</title>
        <authorList>
            <person name="Whitman W."/>
        </authorList>
    </citation>
    <scope>NUCLEOTIDE SEQUENCE [LARGE SCALE GENOMIC DNA]</scope>
    <source>
        <strain evidence="3 4">CECT 3265</strain>
    </source>
</reference>
<dbReference type="Pfam" id="PF13563">
    <property type="entry name" value="2_5_RNA_ligase2"/>
    <property type="match status" value="1"/>
</dbReference>
<dbReference type="NCBIfam" id="TIGR02258">
    <property type="entry name" value="2_5_ligase"/>
    <property type="match status" value="1"/>
</dbReference>
<comment type="function">
    <text evidence="2">Hydrolyzes RNA 2',3'-cyclic phosphodiester to an RNA 2'-phosphomonoester.</text>
</comment>
<dbReference type="PANTHER" id="PTHR35561:SF1">
    <property type="entry name" value="RNA 2',3'-CYCLIC PHOSPHODIESTERASE"/>
    <property type="match status" value="1"/>
</dbReference>
<sequence length="187" mass="20371">MRLFAAIIPPESALAELTAVVDTLRPLPGADRLRWTELAGWHFTLAFLGEVDEGLLPELSERLERAARRHPPHELRLAGGGRFGDRILWVGADGDRTTLRDLARSTAAGARRAGVDVDGTHSFHAHLTLARAAGRVDLKPYAAALADFTGTAWTVDRLALVRSHPPVSGVPGERPRYEVLRSWGLGH</sequence>
<evidence type="ECO:0000256" key="1">
    <source>
        <dbReference type="ARBA" id="ARBA00022801"/>
    </source>
</evidence>
<keyword evidence="4" id="KW-1185">Reference proteome</keyword>
<feature type="active site" description="Proton acceptor" evidence="2">
    <location>
        <position position="126"/>
    </location>
</feature>
<dbReference type="InterPro" id="IPR009097">
    <property type="entry name" value="Cyclic_Pdiesterase"/>
</dbReference>
<dbReference type="RefSeq" id="WP_184736463.1">
    <property type="nucleotide sequence ID" value="NZ_BMRW01000003.1"/>
</dbReference>
<dbReference type="EMBL" id="JACHJG010000010">
    <property type="protein sequence ID" value="MBB4888691.1"/>
    <property type="molecule type" value="Genomic_DNA"/>
</dbReference>
<dbReference type="AlphaFoldDB" id="A0A7W7LFE5"/>
<evidence type="ECO:0000313" key="4">
    <source>
        <dbReference type="Proteomes" id="UP000556436"/>
    </source>
</evidence>
<gene>
    <name evidence="3" type="ORF">FHS38_004762</name>
</gene>
<protein>
    <recommendedName>
        <fullName evidence="2">RNA 2',3'-cyclic phosphodiesterase</fullName>
        <shortName evidence="2">RNA 2',3'-CPDase</shortName>
        <ecNumber evidence="2">3.1.4.58</ecNumber>
    </recommendedName>
</protein>
<keyword evidence="1 2" id="KW-0378">Hydrolase</keyword>
<evidence type="ECO:0000313" key="3">
    <source>
        <dbReference type="EMBL" id="MBB4888691.1"/>
    </source>
</evidence>
<comment type="catalytic activity">
    <reaction evidence="2">
        <text>a 3'-end 2',3'-cyclophospho-ribonucleotide-RNA + H2O = a 3'-end 2'-phospho-ribonucleotide-RNA + H(+)</text>
        <dbReference type="Rhea" id="RHEA:11828"/>
        <dbReference type="Rhea" id="RHEA-COMP:10464"/>
        <dbReference type="Rhea" id="RHEA-COMP:17353"/>
        <dbReference type="ChEBI" id="CHEBI:15377"/>
        <dbReference type="ChEBI" id="CHEBI:15378"/>
        <dbReference type="ChEBI" id="CHEBI:83064"/>
        <dbReference type="ChEBI" id="CHEBI:173113"/>
        <dbReference type="EC" id="3.1.4.58"/>
    </reaction>
</comment>
<feature type="active site" description="Proton donor" evidence="2">
    <location>
        <position position="42"/>
    </location>
</feature>
<dbReference type="PANTHER" id="PTHR35561">
    <property type="entry name" value="RNA 2',3'-CYCLIC PHOSPHODIESTERASE"/>
    <property type="match status" value="1"/>
</dbReference>
<feature type="short sequence motif" description="HXTX 1" evidence="2">
    <location>
        <begin position="42"/>
        <end position="45"/>
    </location>
</feature>
<dbReference type="Gene3D" id="3.90.1140.10">
    <property type="entry name" value="Cyclic phosphodiesterase"/>
    <property type="match status" value="1"/>
</dbReference>
<comment type="caution">
    <text evidence="3">The sequence shown here is derived from an EMBL/GenBank/DDBJ whole genome shotgun (WGS) entry which is preliminary data.</text>
</comment>
<evidence type="ECO:0000256" key="2">
    <source>
        <dbReference type="HAMAP-Rule" id="MF_01940"/>
    </source>
</evidence>
<name>A0A7W7LFE5_STRNE</name>
<comment type="similarity">
    <text evidence="2">Belongs to the 2H phosphoesterase superfamily. ThpR family.</text>
</comment>
<accession>A0A7W7LFE5</accession>